<dbReference type="RefSeq" id="WP_318066114.1">
    <property type="nucleotide sequence ID" value="NZ_JAWONS010000290.1"/>
</dbReference>
<keyword evidence="2" id="KW-0328">Glycosyltransferase</keyword>
<dbReference type="Pfam" id="PF04230">
    <property type="entry name" value="PS_pyruv_trans"/>
    <property type="match status" value="1"/>
</dbReference>
<protein>
    <submittedName>
        <fullName evidence="2">Polysaccharide pyruvyl transferase family protein</fullName>
        <ecNumber evidence="2">2.4.-.-</ecNumber>
    </submittedName>
</protein>
<accession>A0ABU4GQK6</accession>
<keyword evidence="3" id="KW-1185">Reference proteome</keyword>
<dbReference type="GO" id="GO:0016757">
    <property type="term" value="F:glycosyltransferase activity"/>
    <property type="evidence" value="ECO:0007669"/>
    <property type="project" value="UniProtKB-KW"/>
</dbReference>
<feature type="domain" description="Polysaccharide pyruvyl transferase" evidence="1">
    <location>
        <begin position="13"/>
        <end position="298"/>
    </location>
</feature>
<comment type="caution">
    <text evidence="2">The sequence shown here is derived from an EMBL/GenBank/DDBJ whole genome shotgun (WGS) entry which is preliminary data.</text>
</comment>
<organism evidence="2 3">
    <name type="scientific">Clostridium boliviensis</name>
    <dbReference type="NCBI Taxonomy" id="318465"/>
    <lineage>
        <taxon>Bacteria</taxon>
        <taxon>Bacillati</taxon>
        <taxon>Bacillota</taxon>
        <taxon>Clostridia</taxon>
        <taxon>Eubacteriales</taxon>
        <taxon>Clostridiaceae</taxon>
        <taxon>Clostridium</taxon>
    </lineage>
</organism>
<keyword evidence="2" id="KW-0808">Transferase</keyword>
<evidence type="ECO:0000313" key="2">
    <source>
        <dbReference type="EMBL" id="MDW2799925.1"/>
    </source>
</evidence>
<dbReference type="InterPro" id="IPR007345">
    <property type="entry name" value="Polysacch_pyruvyl_Trfase"/>
</dbReference>
<gene>
    <name evidence="2" type="ORF">RZO55_20340</name>
</gene>
<reference evidence="2 3" key="1">
    <citation type="submission" date="2023-10" db="EMBL/GenBank/DDBJ databases">
        <title>A novel Glycoside Hydrolase 43-Like Enzyme from Clostrdium boliviensis is an Endo-xylanase, and a Candidate for Xylooligosaccharides Production from Different Xylan Substrates.</title>
        <authorList>
            <person name="Alvarez M.T."/>
            <person name="Rocabado-Villegas L.R."/>
            <person name="Salas-Veizaga D.M."/>
            <person name="Linares-Pasten J.A."/>
            <person name="Gudmundsdottir E.E."/>
            <person name="Hreggvidsson G.O."/>
            <person name="Adlercreutz P."/>
            <person name="Nordberg Karlsson E."/>
        </authorList>
    </citation>
    <scope>NUCLEOTIDE SEQUENCE [LARGE SCALE GENOMIC DNA]</scope>
    <source>
        <strain evidence="2 3">E-1</strain>
    </source>
</reference>
<evidence type="ECO:0000313" key="3">
    <source>
        <dbReference type="Proteomes" id="UP001276854"/>
    </source>
</evidence>
<dbReference type="PANTHER" id="PTHR36836:SF1">
    <property type="entry name" value="COLANIC ACID BIOSYNTHESIS PROTEIN WCAK"/>
    <property type="match status" value="1"/>
</dbReference>
<sequence>MKIAVFGAFGFQNTGDQLIGMATEQLLKEINPELSVDLYSIQQFFSYNKKKEGNVQFIGRRYQKFYDRLNEYDAVIIGGGALLLPIHDFDPFLLCEDRKYPKAAWNALGSQYTPVNDPRFEKWYGKIKNAVDKLEYVSVRSQSTKRLLETVGCQTEKIHLVPDAASGLRIECDVQSMNELKKKIGVSFGKKCIGVSIGPELQKEPLNSFQQQLAIALNEIIKKEPDTDIVIFPFGQIYGDVTACETFAALVPGARYAGSHLTPKETWCLVSLLDTYLTVRYHGAVAGLAQGIPTIIMDCYLSNGMLGSKLRDFAYQFGLDQYYLSPIIGICERPETRNFFHTIGNQDDLAQLILNKIYLAGISKSYWREISEKAHADVRSHFRSMCSKLNLLTK</sequence>
<dbReference type="PANTHER" id="PTHR36836">
    <property type="entry name" value="COLANIC ACID BIOSYNTHESIS PROTEIN WCAK"/>
    <property type="match status" value="1"/>
</dbReference>
<proteinExistence type="predicted"/>
<evidence type="ECO:0000259" key="1">
    <source>
        <dbReference type="Pfam" id="PF04230"/>
    </source>
</evidence>
<dbReference type="EC" id="2.4.-.-" evidence="2"/>
<dbReference type="Proteomes" id="UP001276854">
    <property type="component" value="Unassembled WGS sequence"/>
</dbReference>
<dbReference type="EMBL" id="JAWONS010000290">
    <property type="protein sequence ID" value="MDW2799925.1"/>
    <property type="molecule type" value="Genomic_DNA"/>
</dbReference>
<name>A0ABU4GQK6_9CLOT</name>